<feature type="transmembrane region" description="Helical" evidence="8">
    <location>
        <begin position="188"/>
        <end position="206"/>
    </location>
</feature>
<feature type="transmembrane region" description="Helical" evidence="8">
    <location>
        <begin position="382"/>
        <end position="401"/>
    </location>
</feature>
<evidence type="ECO:0000256" key="8">
    <source>
        <dbReference type="SAM" id="Phobius"/>
    </source>
</evidence>
<evidence type="ECO:0000256" key="4">
    <source>
        <dbReference type="ARBA" id="ARBA00022679"/>
    </source>
</evidence>
<keyword evidence="5 8" id="KW-0812">Transmembrane</keyword>
<sequence>MQYDGLDRIYVGVMISFLVIAMSAFLSMRVGMFSVDVVAIALVVVLAAMAVYGKTRGLGASAGKQMDLRLNHQVLTPVNGVLFGLLLAAVLLYALFPTYYLLGGRDPGLYLVFSVHIANTGGLVLDLPVLRDLHATHGDVIRLGFPGIYSAYARGLSGDPAELIPQFMHLFPSIGAIFYQLAGLEGLVRTNAAIAVFALWSFFMVARRLAGPPTALLATLALALNAAFIWNARITLTEVLAVAFLFSGLYLLIRAFDSRSAVWAAASGAILGLALLNRVDSALNVLIILGAVGAAFFRPSDFRPVVLPLMVTYLGFSTWGFVDGYVHTFPYFYDLWMGGSLKGLVYLNYGIPVIAGLAFALRGKIPLKRVEQCSLVEGLLKGAVILLGAWILFAWSLWPVFDDGFNARAIGELAWYVTPVMFAVFLYGLWHAISMKSRNPLVIPLIVMAISVLFLFTWRPTITPDHIWAARRWTPQVIPLLILFAAVGLRVFLDKGGARLARGTAVALVVLYYVGSSLAFASPYLFQSMMADLRTGYDSVVEAIDEVGFRNGVSLSRDNPRDYQTASILTYVYGKKTVLIRDQGVDLLGSGAMDGLLFLGFDEFSSGEWFYRGSLEGRFLEKQRGQKPQSLYFRSYSTNFGRIDTAGPVIFRSVPSGGRFGSRVGVFAKEVGEVQSSGEKGVLLFGPYIPVEPGMYRVIWKGEWVDVLPEPGDVGFVDVVHGKGTEQVASARVVPAELRDGVVGEIEFVLTEAVNDLEYRYHVKDRVHVRISEVMFEEITERGHEGRE</sequence>
<feature type="transmembrane region" description="Helical" evidence="8">
    <location>
        <begin position="505"/>
        <end position="526"/>
    </location>
</feature>
<dbReference type="GO" id="GO:0009103">
    <property type="term" value="P:lipopolysaccharide biosynthetic process"/>
    <property type="evidence" value="ECO:0007669"/>
    <property type="project" value="UniProtKB-ARBA"/>
</dbReference>
<keyword evidence="6 8" id="KW-1133">Transmembrane helix</keyword>
<feature type="transmembrane region" description="Helical" evidence="8">
    <location>
        <begin position="236"/>
        <end position="253"/>
    </location>
</feature>
<feature type="transmembrane region" description="Helical" evidence="8">
    <location>
        <begin position="442"/>
        <end position="461"/>
    </location>
</feature>
<feature type="domain" description="Glycosyltransferase RgtA/B/C/D-like" evidence="9">
    <location>
        <begin position="189"/>
        <end position="290"/>
    </location>
</feature>
<evidence type="ECO:0000256" key="2">
    <source>
        <dbReference type="ARBA" id="ARBA00022475"/>
    </source>
</evidence>
<dbReference type="PANTHER" id="PTHR33908:SF11">
    <property type="entry name" value="MEMBRANE PROTEIN"/>
    <property type="match status" value="1"/>
</dbReference>
<evidence type="ECO:0000256" key="6">
    <source>
        <dbReference type="ARBA" id="ARBA00022989"/>
    </source>
</evidence>
<protein>
    <recommendedName>
        <fullName evidence="9">Glycosyltransferase RgtA/B/C/D-like domain-containing protein</fullName>
    </recommendedName>
</protein>
<dbReference type="AlphaFoldDB" id="W0DNF1"/>
<feature type="transmembrane region" description="Helical" evidence="8">
    <location>
        <begin position="282"/>
        <end position="298"/>
    </location>
</feature>
<reference evidence="10 11" key="1">
    <citation type="submission" date="2013-12" db="EMBL/GenBank/DDBJ databases">
        <authorList>
            <consortium name="DOE Joint Genome Institute"/>
            <person name="Muyzer G."/>
            <person name="Huntemann M."/>
            <person name="Han J."/>
            <person name="Chen A."/>
            <person name="Kyrpides N."/>
            <person name="Mavromatis K."/>
            <person name="Markowitz V."/>
            <person name="Palaniappan K."/>
            <person name="Ivanova N."/>
            <person name="Schaumberg A."/>
            <person name="Pati A."/>
            <person name="Liolios K."/>
            <person name="Nordberg H.P."/>
            <person name="Cantor M.N."/>
            <person name="Hua S.X."/>
            <person name="Woyke T."/>
        </authorList>
    </citation>
    <scope>NUCLEOTIDE SEQUENCE [LARGE SCALE GENOMIC DNA]</scope>
    <source>
        <strain evidence="10 11">ARh 1</strain>
    </source>
</reference>
<feature type="transmembrane region" description="Helical" evidence="8">
    <location>
        <begin position="32"/>
        <end position="53"/>
    </location>
</feature>
<comment type="subcellular location">
    <subcellularLocation>
        <location evidence="1">Cell membrane</location>
        <topology evidence="1">Multi-pass membrane protein</topology>
    </subcellularLocation>
</comment>
<dbReference type="Pfam" id="PF13231">
    <property type="entry name" value="PMT_2"/>
    <property type="match status" value="1"/>
</dbReference>
<feature type="transmembrane region" description="Helical" evidence="8">
    <location>
        <begin position="260"/>
        <end position="276"/>
    </location>
</feature>
<keyword evidence="11" id="KW-1185">Reference proteome</keyword>
<evidence type="ECO:0000256" key="7">
    <source>
        <dbReference type="ARBA" id="ARBA00023136"/>
    </source>
</evidence>
<dbReference type="InterPro" id="IPR050297">
    <property type="entry name" value="LipidA_mod_glycosyltrf_83"/>
</dbReference>
<dbReference type="KEGG" id="tti:THITH_09860"/>
<dbReference type="InterPro" id="IPR038731">
    <property type="entry name" value="RgtA/B/C-like"/>
</dbReference>
<feature type="transmembrane region" description="Helical" evidence="8">
    <location>
        <begin position="305"/>
        <end position="322"/>
    </location>
</feature>
<keyword evidence="2" id="KW-1003">Cell membrane</keyword>
<evidence type="ECO:0000256" key="1">
    <source>
        <dbReference type="ARBA" id="ARBA00004651"/>
    </source>
</evidence>
<name>W0DNF1_9GAMM</name>
<dbReference type="GO" id="GO:0016763">
    <property type="term" value="F:pentosyltransferase activity"/>
    <property type="evidence" value="ECO:0007669"/>
    <property type="project" value="TreeGrafter"/>
</dbReference>
<dbReference type="HOGENOM" id="CLU_355976_0_0_6"/>
<keyword evidence="4" id="KW-0808">Transferase</keyword>
<gene>
    <name evidence="10" type="ORF">THITH_09860</name>
</gene>
<dbReference type="GO" id="GO:0005886">
    <property type="term" value="C:plasma membrane"/>
    <property type="evidence" value="ECO:0007669"/>
    <property type="project" value="UniProtKB-SubCell"/>
</dbReference>
<evidence type="ECO:0000256" key="3">
    <source>
        <dbReference type="ARBA" id="ARBA00022676"/>
    </source>
</evidence>
<feature type="transmembrane region" description="Helical" evidence="8">
    <location>
        <begin position="74"/>
        <end position="96"/>
    </location>
</feature>
<evidence type="ECO:0000256" key="5">
    <source>
        <dbReference type="ARBA" id="ARBA00022692"/>
    </source>
</evidence>
<accession>W0DNF1</accession>
<evidence type="ECO:0000313" key="11">
    <source>
        <dbReference type="Proteomes" id="UP000005289"/>
    </source>
</evidence>
<feature type="transmembrane region" description="Helical" evidence="8">
    <location>
        <begin position="413"/>
        <end position="430"/>
    </location>
</feature>
<feature type="transmembrane region" description="Helical" evidence="8">
    <location>
        <begin position="473"/>
        <end position="493"/>
    </location>
</feature>
<keyword evidence="7 8" id="KW-0472">Membrane</keyword>
<proteinExistence type="predicted"/>
<feature type="transmembrane region" description="Helical" evidence="8">
    <location>
        <begin position="342"/>
        <end position="361"/>
    </location>
</feature>
<feature type="transmembrane region" description="Helical" evidence="8">
    <location>
        <begin position="213"/>
        <end position="230"/>
    </location>
</feature>
<evidence type="ECO:0000259" key="9">
    <source>
        <dbReference type="Pfam" id="PF13231"/>
    </source>
</evidence>
<keyword evidence="3" id="KW-0328">Glycosyltransferase</keyword>
<feature type="transmembrane region" description="Helical" evidence="8">
    <location>
        <begin position="9"/>
        <end position="26"/>
    </location>
</feature>
<evidence type="ECO:0000313" key="10">
    <source>
        <dbReference type="EMBL" id="AHF00120.1"/>
    </source>
</evidence>
<dbReference type="Proteomes" id="UP000005289">
    <property type="component" value="Chromosome"/>
</dbReference>
<organism evidence="10 11">
    <name type="scientific">Thioalkalivibrio paradoxus ARh 1</name>
    <dbReference type="NCBI Taxonomy" id="713585"/>
    <lineage>
        <taxon>Bacteria</taxon>
        <taxon>Pseudomonadati</taxon>
        <taxon>Pseudomonadota</taxon>
        <taxon>Gammaproteobacteria</taxon>
        <taxon>Chromatiales</taxon>
        <taxon>Ectothiorhodospiraceae</taxon>
        <taxon>Thioalkalivibrio</taxon>
    </lineage>
</organism>
<dbReference type="STRING" id="713585.THITH_09860"/>
<dbReference type="PANTHER" id="PTHR33908">
    <property type="entry name" value="MANNOSYLTRANSFERASE YKCB-RELATED"/>
    <property type="match status" value="1"/>
</dbReference>
<dbReference type="EMBL" id="CP007029">
    <property type="protein sequence ID" value="AHF00120.1"/>
    <property type="molecule type" value="Genomic_DNA"/>
</dbReference>
<dbReference type="OrthoDB" id="5196235at2"/>